<dbReference type="Proteomes" id="UP000886998">
    <property type="component" value="Unassembled WGS sequence"/>
</dbReference>
<keyword evidence="3" id="KW-1185">Reference proteome</keyword>
<organism evidence="2 3">
    <name type="scientific">Trichonephila inaurata madagascariensis</name>
    <dbReference type="NCBI Taxonomy" id="2747483"/>
    <lineage>
        <taxon>Eukaryota</taxon>
        <taxon>Metazoa</taxon>
        <taxon>Ecdysozoa</taxon>
        <taxon>Arthropoda</taxon>
        <taxon>Chelicerata</taxon>
        <taxon>Arachnida</taxon>
        <taxon>Araneae</taxon>
        <taxon>Araneomorphae</taxon>
        <taxon>Entelegynae</taxon>
        <taxon>Araneoidea</taxon>
        <taxon>Nephilidae</taxon>
        <taxon>Trichonephila</taxon>
        <taxon>Trichonephila inaurata</taxon>
    </lineage>
</organism>
<gene>
    <name evidence="2" type="primary">NCL1_06741</name>
    <name evidence="2" type="ORF">TNIN_258791</name>
</gene>
<sequence length="205" mass="23623">MDERGDSIASSSGRNEETGNKWNCRSKKLVKKKINLNHLLKVICSSQETCIDWLKNKGLIPKVVFCPNCSHKMKFEAQESAVDGFIWTCKECKIDPPQFSTRHGSWLENKELTLVDILLFTYLWTHGFSESQISKETNMEPDAVKEWSKMYINICEAVQRKNAMLEENFDESVLKSSNLSPTTAWKKKNKCKDVFLEFLKDADSL</sequence>
<dbReference type="OrthoDB" id="6422673at2759"/>
<accession>A0A8X6KQJ9</accession>
<name>A0A8X6KQJ9_9ARAC</name>
<evidence type="ECO:0000313" key="2">
    <source>
        <dbReference type="EMBL" id="GFS66596.1"/>
    </source>
</evidence>
<feature type="region of interest" description="Disordered" evidence="1">
    <location>
        <begin position="1"/>
        <end position="20"/>
    </location>
</feature>
<reference evidence="2" key="1">
    <citation type="submission" date="2020-08" db="EMBL/GenBank/DDBJ databases">
        <title>Multicomponent nature underlies the extraordinary mechanical properties of spider dragline silk.</title>
        <authorList>
            <person name="Kono N."/>
            <person name="Nakamura H."/>
            <person name="Mori M."/>
            <person name="Yoshida Y."/>
            <person name="Ohtoshi R."/>
            <person name="Malay A.D."/>
            <person name="Moran D.A.P."/>
            <person name="Tomita M."/>
            <person name="Numata K."/>
            <person name="Arakawa K."/>
        </authorList>
    </citation>
    <scope>NUCLEOTIDE SEQUENCE</scope>
</reference>
<dbReference type="EMBL" id="BMAV01028247">
    <property type="protein sequence ID" value="GFS66596.1"/>
    <property type="molecule type" value="Genomic_DNA"/>
</dbReference>
<proteinExistence type="predicted"/>
<evidence type="ECO:0000256" key="1">
    <source>
        <dbReference type="SAM" id="MobiDB-lite"/>
    </source>
</evidence>
<protein>
    <submittedName>
        <fullName evidence="2">Uncharacterized protein</fullName>
    </submittedName>
</protein>
<evidence type="ECO:0000313" key="3">
    <source>
        <dbReference type="Proteomes" id="UP000886998"/>
    </source>
</evidence>
<comment type="caution">
    <text evidence="2">The sequence shown here is derived from an EMBL/GenBank/DDBJ whole genome shotgun (WGS) entry which is preliminary data.</text>
</comment>
<dbReference type="AlphaFoldDB" id="A0A8X6KQJ9"/>